<dbReference type="GO" id="GO:0050832">
    <property type="term" value="P:defense response to fungus"/>
    <property type="evidence" value="ECO:0007669"/>
    <property type="project" value="UniProtKB-KW"/>
</dbReference>
<evidence type="ECO:0000313" key="18">
    <source>
        <dbReference type="Proteomes" id="UP000639772"/>
    </source>
</evidence>
<evidence type="ECO:0000256" key="4">
    <source>
        <dbReference type="ARBA" id="ARBA00022581"/>
    </source>
</evidence>
<evidence type="ECO:0000256" key="12">
    <source>
        <dbReference type="ARBA" id="ARBA00023157"/>
    </source>
</evidence>
<keyword evidence="9" id="KW-0965">Cell junction</keyword>
<evidence type="ECO:0000256" key="15">
    <source>
        <dbReference type="SAM" id="SignalP"/>
    </source>
</evidence>
<dbReference type="Proteomes" id="UP000639772">
    <property type="component" value="Chromosome 1"/>
</dbReference>
<gene>
    <name evidence="17" type="ORF">HPP92_001202</name>
</gene>
<keyword evidence="11" id="KW-0465">Mannose-binding</keyword>
<evidence type="ECO:0000256" key="8">
    <source>
        <dbReference type="ARBA" id="ARBA00022821"/>
    </source>
</evidence>
<dbReference type="Gene3D" id="3.30.430.20">
    <property type="entry name" value="Gnk2 domain, C-X8-C-X2-C motif"/>
    <property type="match status" value="1"/>
</dbReference>
<dbReference type="InterPro" id="IPR002902">
    <property type="entry name" value="GNK2"/>
</dbReference>
<feature type="chain" id="PRO_5032946387" description="Gnk2-homologous domain-containing protein" evidence="15">
    <location>
        <begin position="20"/>
        <end position="134"/>
    </location>
</feature>
<evidence type="ECO:0000256" key="1">
    <source>
        <dbReference type="ARBA" id="ARBA00004251"/>
    </source>
</evidence>
<comment type="caution">
    <text evidence="17">The sequence shown here is derived from an EMBL/GenBank/DDBJ whole genome shotgun (WGS) entry which is preliminary data.</text>
</comment>
<dbReference type="AlphaFoldDB" id="A0A835VL62"/>
<dbReference type="GO" id="GO:0005886">
    <property type="term" value="C:plasma membrane"/>
    <property type="evidence" value="ECO:0007669"/>
    <property type="project" value="UniProtKB-SubCell"/>
</dbReference>
<evidence type="ECO:0000256" key="7">
    <source>
        <dbReference type="ARBA" id="ARBA00022737"/>
    </source>
</evidence>
<evidence type="ECO:0000256" key="3">
    <source>
        <dbReference type="ARBA" id="ARBA00022577"/>
    </source>
</evidence>
<keyword evidence="12" id="KW-1015">Disulfide bond</keyword>
<keyword evidence="5 15" id="KW-0732">Signal</keyword>
<evidence type="ECO:0000313" key="17">
    <source>
        <dbReference type="EMBL" id="KAG0501130.1"/>
    </source>
</evidence>
<dbReference type="Pfam" id="PF01657">
    <property type="entry name" value="Stress-antifung"/>
    <property type="match status" value="1"/>
</dbReference>
<dbReference type="OrthoDB" id="1888914at2759"/>
<dbReference type="PROSITE" id="PS51473">
    <property type="entry name" value="GNK2"/>
    <property type="match status" value="1"/>
</dbReference>
<comment type="subcellular location">
    <subcellularLocation>
        <location evidence="13">Cell junction</location>
        <location evidence="13">Plasmodesma</location>
    </subcellularLocation>
    <subcellularLocation>
        <location evidence="1">Cell membrane</location>
        <topology evidence="1">Single-pass type I membrane protein</topology>
    </subcellularLocation>
</comment>
<keyword evidence="3" id="KW-0295">Fungicide</keyword>
<comment type="similarity">
    <text evidence="14">Belongs to the cysteine-rich repeat secretory protein family. Plasmodesmata-located proteins (PDLD) subfamily.</text>
</comment>
<feature type="signal peptide" evidence="15">
    <location>
        <begin position="1"/>
        <end position="19"/>
    </location>
</feature>
<reference evidence="17 18" key="1">
    <citation type="journal article" date="2020" name="Nat. Food">
        <title>A phased Vanilla planifolia genome enables genetic improvement of flavour and production.</title>
        <authorList>
            <person name="Hasing T."/>
            <person name="Tang H."/>
            <person name="Brym M."/>
            <person name="Khazi F."/>
            <person name="Huang T."/>
            <person name="Chambers A.H."/>
        </authorList>
    </citation>
    <scope>NUCLEOTIDE SEQUENCE [LARGE SCALE GENOMIC DNA]</scope>
    <source>
        <tissue evidence="17">Leaf</tissue>
    </source>
</reference>
<dbReference type="GO" id="GO:0031640">
    <property type="term" value="P:killing of cells of another organism"/>
    <property type="evidence" value="ECO:0007669"/>
    <property type="project" value="UniProtKB-KW"/>
</dbReference>
<dbReference type="GO" id="GO:0009506">
    <property type="term" value="C:plasmodesma"/>
    <property type="evidence" value="ECO:0007669"/>
    <property type="project" value="UniProtKB-SubCell"/>
</dbReference>
<dbReference type="InterPro" id="IPR051378">
    <property type="entry name" value="Cell2Cell_Antifungal"/>
</dbReference>
<keyword evidence="10" id="KW-0044">Antibiotic</keyword>
<evidence type="ECO:0000256" key="10">
    <source>
        <dbReference type="ARBA" id="ARBA00023022"/>
    </source>
</evidence>
<evidence type="ECO:0000256" key="5">
    <source>
        <dbReference type="ARBA" id="ARBA00022729"/>
    </source>
</evidence>
<proteinExistence type="inferred from homology"/>
<evidence type="ECO:0000256" key="11">
    <source>
        <dbReference type="ARBA" id="ARBA00023035"/>
    </source>
</evidence>
<dbReference type="GO" id="GO:0042742">
    <property type="term" value="P:defense response to bacterium"/>
    <property type="evidence" value="ECO:0007669"/>
    <property type="project" value="UniProtKB-KW"/>
</dbReference>
<evidence type="ECO:0000256" key="14">
    <source>
        <dbReference type="ARBA" id="ARBA00038393"/>
    </source>
</evidence>
<name>A0A835VL62_VANPL</name>
<organism evidence="17 18">
    <name type="scientific">Vanilla planifolia</name>
    <name type="common">Vanilla</name>
    <dbReference type="NCBI Taxonomy" id="51239"/>
    <lineage>
        <taxon>Eukaryota</taxon>
        <taxon>Viridiplantae</taxon>
        <taxon>Streptophyta</taxon>
        <taxon>Embryophyta</taxon>
        <taxon>Tracheophyta</taxon>
        <taxon>Spermatophyta</taxon>
        <taxon>Magnoliopsida</taxon>
        <taxon>Liliopsida</taxon>
        <taxon>Asparagales</taxon>
        <taxon>Orchidaceae</taxon>
        <taxon>Vanilloideae</taxon>
        <taxon>Vanilleae</taxon>
        <taxon>Vanilla</taxon>
    </lineage>
</organism>
<evidence type="ECO:0000256" key="13">
    <source>
        <dbReference type="ARBA" id="ARBA00024184"/>
    </source>
</evidence>
<protein>
    <recommendedName>
        <fullName evidence="16">Gnk2-homologous domain-containing protein</fullName>
    </recommendedName>
</protein>
<feature type="domain" description="Gnk2-homologous" evidence="16">
    <location>
        <begin position="29"/>
        <end position="133"/>
    </location>
</feature>
<evidence type="ECO:0000259" key="16">
    <source>
        <dbReference type="PROSITE" id="PS51473"/>
    </source>
</evidence>
<dbReference type="EMBL" id="JADCNM010000001">
    <property type="protein sequence ID" value="KAG0501130.1"/>
    <property type="molecule type" value="Genomic_DNA"/>
</dbReference>
<keyword evidence="2" id="KW-0929">Antimicrobial</keyword>
<accession>A0A835VL62</accession>
<keyword evidence="8" id="KW-0611">Plant defense</keyword>
<dbReference type="GO" id="GO:0005537">
    <property type="term" value="F:D-mannose binding"/>
    <property type="evidence" value="ECO:0007669"/>
    <property type="project" value="UniProtKB-KW"/>
</dbReference>
<evidence type="ECO:0000256" key="9">
    <source>
        <dbReference type="ARBA" id="ARBA00022949"/>
    </source>
</evidence>
<sequence length="134" mass="14439">MSKSLLSIALLLLISSAARQPPIIAAQDTDSAYVLCNDDSYTAGDPFTMSKAYVLSDLIAATPFRPGHDYYSISPYPNSFAYGHASCGGRLDVGDCQDCLVAAVRADNDSCPLATGASAWFTDCFIRYEQYPFV</sequence>
<evidence type="ECO:0000256" key="2">
    <source>
        <dbReference type="ARBA" id="ARBA00022529"/>
    </source>
</evidence>
<dbReference type="CDD" id="cd23509">
    <property type="entry name" value="Gnk2-like"/>
    <property type="match status" value="1"/>
</dbReference>
<keyword evidence="7" id="KW-0677">Repeat</keyword>
<dbReference type="PANTHER" id="PTHR32080:SF54">
    <property type="entry name" value="GNK2-HOMOLOGOUS DOMAIN-CONTAINING PROTEIN"/>
    <property type="match status" value="1"/>
</dbReference>
<evidence type="ECO:0000256" key="6">
    <source>
        <dbReference type="ARBA" id="ARBA00022734"/>
    </source>
</evidence>
<keyword evidence="6" id="KW-0430">Lectin</keyword>
<dbReference type="InterPro" id="IPR038408">
    <property type="entry name" value="GNK2_sf"/>
</dbReference>
<keyword evidence="4" id="KW-0945">Host-virus interaction</keyword>
<dbReference type="PANTHER" id="PTHR32080">
    <property type="entry name" value="ANTIFUNGAL PROTEIN GINKBILOBIN-2-LIKE"/>
    <property type="match status" value="1"/>
</dbReference>